<dbReference type="RefSeq" id="WP_011127527.1">
    <property type="nucleotide sequence ID" value="NC_005070.1"/>
</dbReference>
<dbReference type="PROSITE" id="PS01211">
    <property type="entry name" value="UPF0001"/>
    <property type="match status" value="1"/>
</dbReference>
<dbReference type="NCBIfam" id="TIGR00044">
    <property type="entry name" value="YggS family pyridoxal phosphate-dependent enzyme"/>
    <property type="match status" value="1"/>
</dbReference>
<evidence type="ECO:0000313" key="6">
    <source>
        <dbReference type="EMBL" id="CAE07175.1"/>
    </source>
</evidence>
<dbReference type="HOGENOM" id="CLU_059988_1_0_3"/>
<evidence type="ECO:0000313" key="7">
    <source>
        <dbReference type="Proteomes" id="UP000001422"/>
    </source>
</evidence>
<sequence>MSGPLSDRWTALQAALPATAQLLAVSKGHPAAVIRELAGSGQRAFGESRLQEALPKQEQLADLALQWHFIGRLQSNKVRSVVRAFPVIHSVDSLPLAQRVSRIAGEEEQWPEVLLQVKLRPDTNKGGFLRDELLSAWTELAALPSMTVIGLMTMAPMGCDADDRRALFQECRELADQLELRECSMGMSGDWQDAAAAGSTWLRLGSVLFGPRPSAPPQAG</sequence>
<keyword evidence="7" id="KW-1185">Reference proteome</keyword>
<protein>
    <recommendedName>
        <fullName evidence="2">Pyridoxal phosphate homeostasis protein</fullName>
        <shortName evidence="2">PLP homeostasis protein</shortName>
    </recommendedName>
</protein>
<dbReference type="STRING" id="84588.SYNW0660"/>
<dbReference type="InterPro" id="IPR001608">
    <property type="entry name" value="Ala_racemase_N"/>
</dbReference>
<accession>Q7U8F9</accession>
<dbReference type="EMBL" id="BX569690">
    <property type="protein sequence ID" value="CAE07175.1"/>
    <property type="molecule type" value="Genomic_DNA"/>
</dbReference>
<dbReference type="Proteomes" id="UP000001422">
    <property type="component" value="Chromosome"/>
</dbReference>
<comment type="function">
    <text evidence="2">Pyridoxal 5'-phosphate (PLP)-binding protein, which is involved in PLP homeostasis.</text>
</comment>
<organism evidence="6 7">
    <name type="scientific">Parasynechococcus marenigrum (strain WH8102)</name>
    <dbReference type="NCBI Taxonomy" id="84588"/>
    <lineage>
        <taxon>Bacteria</taxon>
        <taxon>Bacillati</taxon>
        <taxon>Cyanobacteriota</taxon>
        <taxon>Cyanophyceae</taxon>
        <taxon>Synechococcales</taxon>
        <taxon>Prochlorococcaceae</taxon>
        <taxon>Parasynechococcus</taxon>
        <taxon>Parasynechococcus marenigrum</taxon>
    </lineage>
</organism>
<dbReference type="InterPro" id="IPR011078">
    <property type="entry name" value="PyrdxlP_homeostasis"/>
</dbReference>
<dbReference type="KEGG" id="syw:SYNW0660"/>
<gene>
    <name evidence="6" type="ordered locus">SYNW0660</name>
</gene>
<evidence type="ECO:0000256" key="1">
    <source>
        <dbReference type="ARBA" id="ARBA00022898"/>
    </source>
</evidence>
<dbReference type="Pfam" id="PF01168">
    <property type="entry name" value="Ala_racemase_N"/>
    <property type="match status" value="1"/>
</dbReference>
<evidence type="ECO:0000256" key="2">
    <source>
        <dbReference type="HAMAP-Rule" id="MF_02087"/>
    </source>
</evidence>
<evidence type="ECO:0000259" key="5">
    <source>
        <dbReference type="Pfam" id="PF01168"/>
    </source>
</evidence>
<dbReference type="CDD" id="cd00635">
    <property type="entry name" value="PLPDE_III_YBL036c_like"/>
    <property type="match status" value="1"/>
</dbReference>
<dbReference type="InterPro" id="IPR029066">
    <property type="entry name" value="PLP-binding_barrel"/>
</dbReference>
<keyword evidence="1 2" id="KW-0663">Pyridoxal phosphate</keyword>
<dbReference type="Gene3D" id="3.20.20.10">
    <property type="entry name" value="Alanine racemase"/>
    <property type="match status" value="1"/>
</dbReference>
<evidence type="ECO:0000256" key="4">
    <source>
        <dbReference type="RuleBase" id="RU004514"/>
    </source>
</evidence>
<dbReference type="AlphaFoldDB" id="Q7U8F9"/>
<dbReference type="GO" id="GO:0030170">
    <property type="term" value="F:pyridoxal phosphate binding"/>
    <property type="evidence" value="ECO:0007669"/>
    <property type="project" value="UniProtKB-UniRule"/>
</dbReference>
<reference evidence="6 7" key="1">
    <citation type="journal article" date="2003" name="Nature">
        <title>The genome of a motile marine Synechococcus.</title>
        <authorList>
            <person name="Palenik B."/>
            <person name="Brahamsha B."/>
            <person name="Larimer F."/>
            <person name="Land M."/>
            <person name="Hauser L."/>
            <person name="Chain P."/>
            <person name="Lamerdin J."/>
            <person name="Regala W."/>
            <person name="Allen E.A."/>
            <person name="McCarren J."/>
            <person name="Paulsen I."/>
            <person name="Dufresne A."/>
            <person name="Partensky F."/>
            <person name="Webb E."/>
            <person name="Waterbury J."/>
        </authorList>
    </citation>
    <scope>NUCLEOTIDE SEQUENCE [LARGE SCALE GENOMIC DNA]</scope>
    <source>
        <strain evidence="6 7">WH8102</strain>
    </source>
</reference>
<feature type="modified residue" description="N6-(pyridoxal phosphate)lysine" evidence="2 3">
    <location>
        <position position="27"/>
    </location>
</feature>
<dbReference type="PANTHER" id="PTHR10146">
    <property type="entry name" value="PROLINE SYNTHETASE CO-TRANSCRIBED BACTERIAL HOMOLOG PROTEIN"/>
    <property type="match status" value="1"/>
</dbReference>
<comment type="similarity">
    <text evidence="2 4">Belongs to the pyridoxal phosphate-binding protein YggS/PROSC family.</text>
</comment>
<dbReference type="PANTHER" id="PTHR10146:SF14">
    <property type="entry name" value="PYRIDOXAL PHOSPHATE HOMEOSTASIS PROTEIN"/>
    <property type="match status" value="1"/>
</dbReference>
<dbReference type="HAMAP" id="MF_02087">
    <property type="entry name" value="PLP_homeostasis"/>
    <property type="match status" value="1"/>
</dbReference>
<feature type="domain" description="Alanine racemase N-terminal" evidence="5">
    <location>
        <begin position="6"/>
        <end position="213"/>
    </location>
</feature>
<dbReference type="PIRSF" id="PIRSF004848">
    <property type="entry name" value="YBL036c_PLPDEIII"/>
    <property type="match status" value="1"/>
</dbReference>
<comment type="cofactor">
    <cofactor evidence="3">
        <name>pyridoxal 5'-phosphate</name>
        <dbReference type="ChEBI" id="CHEBI:597326"/>
    </cofactor>
</comment>
<name>Q7U8F9_PARMW</name>
<dbReference type="eggNOG" id="COG0325">
    <property type="taxonomic scope" value="Bacteria"/>
</dbReference>
<dbReference type="SUPFAM" id="SSF51419">
    <property type="entry name" value="PLP-binding barrel"/>
    <property type="match status" value="1"/>
</dbReference>
<evidence type="ECO:0000256" key="3">
    <source>
        <dbReference type="PIRSR" id="PIRSR004848-1"/>
    </source>
</evidence>
<proteinExistence type="inferred from homology"/>